<dbReference type="AlphaFoldDB" id="A0A0M7GTH1"/>
<evidence type="ECO:0000313" key="2">
    <source>
        <dbReference type="EMBL" id="WBM39650.1"/>
    </source>
</evidence>
<reference evidence="2 4" key="3">
    <citation type="submission" date="2022-05" db="EMBL/GenBank/DDBJ databases">
        <title>Complete sequence of strain NY11312.</title>
        <authorList>
            <person name="Zhou D."/>
        </authorList>
    </citation>
    <scope>NUCLEOTIDE SEQUENCE [LARGE SCALE GENOMIC DNA]</scope>
    <source>
        <strain evidence="2 4">NY11312</strain>
    </source>
</reference>
<sequence length="253" mass="28202">MSNAINFDKGNYRFIPTGVNRFSGGVAAQPGYEICRVVFSAPVPLKEGFDLIQAVLEAEERPLTALCACELRSPEPVSDSDFNKFNELYLETLKEWGLIKGKHNPVARSNVSPLVGAPAEPSFYAFSYTVETDIEEATFVIAGSCEVPETPDDYIESIVAYQDVSPEGLLKKAQWVLGEMERRLEVLGHEWADTTATHAYTVHNLHPFMASELANRGAISHGLGWHLARPPVKDLEYEMDCRRILNERVLTID</sequence>
<evidence type="ECO:0000313" key="4">
    <source>
        <dbReference type="Proteomes" id="UP001211866"/>
    </source>
</evidence>
<name>A0A0M7GTH1_ALCFA</name>
<dbReference type="KEGG" id="afa:UZ73_16215"/>
<dbReference type="EMBL" id="CP096916">
    <property type="protein sequence ID" value="WBM39650.1"/>
    <property type="molecule type" value="Genomic_DNA"/>
</dbReference>
<protein>
    <submittedName>
        <fullName evidence="1">Uncharacterized protein</fullName>
    </submittedName>
</protein>
<keyword evidence="4" id="KW-1185">Reference proteome</keyword>
<gene>
    <name evidence="1" type="ORF">DF183_15170</name>
    <name evidence="2" type="ORF">M2J83_07525</name>
</gene>
<proteinExistence type="predicted"/>
<evidence type="ECO:0000313" key="3">
    <source>
        <dbReference type="Proteomes" id="UP000245216"/>
    </source>
</evidence>
<evidence type="ECO:0000313" key="1">
    <source>
        <dbReference type="EMBL" id="PWE13170.1"/>
    </source>
</evidence>
<dbReference type="Proteomes" id="UP001211866">
    <property type="component" value="Chromosome"/>
</dbReference>
<dbReference type="Proteomes" id="UP000245216">
    <property type="component" value="Unassembled WGS sequence"/>
</dbReference>
<dbReference type="OrthoDB" id="8839121at2"/>
<organism evidence="1 3">
    <name type="scientific">Alcaligenes faecalis</name>
    <dbReference type="NCBI Taxonomy" id="511"/>
    <lineage>
        <taxon>Bacteria</taxon>
        <taxon>Pseudomonadati</taxon>
        <taxon>Pseudomonadota</taxon>
        <taxon>Betaproteobacteria</taxon>
        <taxon>Burkholderiales</taxon>
        <taxon>Alcaligenaceae</taxon>
        <taxon>Alcaligenes</taxon>
    </lineage>
</organism>
<dbReference type="EMBL" id="QEXO01000004">
    <property type="protein sequence ID" value="PWE13170.1"/>
    <property type="molecule type" value="Genomic_DNA"/>
</dbReference>
<reference evidence="1 3" key="2">
    <citation type="submission" date="2018-05" db="EMBL/GenBank/DDBJ databases">
        <authorList>
            <person name="Lanie J.A."/>
            <person name="Ng W.-L."/>
            <person name="Kazmierczak K.M."/>
            <person name="Andrzejewski T.M."/>
            <person name="Davidsen T.M."/>
            <person name="Wayne K.J."/>
            <person name="Tettelin H."/>
            <person name="Glass J.I."/>
            <person name="Rusch D."/>
            <person name="Podicherti R."/>
            <person name="Tsui H.-C.T."/>
            <person name="Winkler M.E."/>
        </authorList>
    </citation>
    <scope>NUCLEOTIDE SEQUENCE [LARGE SCALE GENOMIC DNA]</scope>
    <source>
        <strain evidence="1 3">YBY</strain>
    </source>
</reference>
<accession>A0A0M7GTH1</accession>
<dbReference type="STRING" id="511.UZ73_16215"/>
<dbReference type="GeneID" id="29371025"/>
<accession>A0A0S2JUJ7</accession>
<reference evidence="1 3" key="1">
    <citation type="submission" date="2018-05" db="EMBL/GenBank/DDBJ databases">
        <title>Genome Sequence of an Efficient Indole-Degrading Bacterium, Alcaligenes sp.YBY.</title>
        <authorList>
            <person name="Yang B."/>
        </authorList>
    </citation>
    <scope>NUCLEOTIDE SEQUENCE [LARGE SCALE GENOMIC DNA]</scope>
    <source>
        <strain evidence="1 3">YBY</strain>
    </source>
</reference>
<dbReference type="RefSeq" id="WP_042488924.1">
    <property type="nucleotide sequence ID" value="NZ_CP013119.1"/>
</dbReference>